<organism evidence="2 3">
    <name type="scientific">Sciurus vulgaris</name>
    <name type="common">Eurasian red squirrel</name>
    <dbReference type="NCBI Taxonomy" id="55149"/>
    <lineage>
        <taxon>Eukaryota</taxon>
        <taxon>Metazoa</taxon>
        <taxon>Chordata</taxon>
        <taxon>Craniata</taxon>
        <taxon>Vertebrata</taxon>
        <taxon>Euteleostomi</taxon>
        <taxon>Mammalia</taxon>
        <taxon>Eutheria</taxon>
        <taxon>Euarchontoglires</taxon>
        <taxon>Glires</taxon>
        <taxon>Rodentia</taxon>
        <taxon>Sciuromorpha</taxon>
        <taxon>Sciuridae</taxon>
        <taxon>Sciurinae</taxon>
        <taxon>Sciurini</taxon>
        <taxon>Sciurus</taxon>
    </lineage>
</organism>
<reference evidence="2" key="1">
    <citation type="submission" date="2025-08" db="UniProtKB">
        <authorList>
            <consortium name="Ensembl"/>
        </authorList>
    </citation>
    <scope>IDENTIFICATION</scope>
</reference>
<dbReference type="Ensembl" id="ENSSVLT00005007042.1">
    <property type="protein sequence ID" value="ENSSVLP00005006321.1"/>
    <property type="gene ID" value="ENSSVLG00005005113.1"/>
</dbReference>
<proteinExistence type="predicted"/>
<evidence type="ECO:0000313" key="3">
    <source>
        <dbReference type="Proteomes" id="UP000694564"/>
    </source>
</evidence>
<keyword evidence="1" id="KW-0175">Coiled coil</keyword>
<dbReference type="GeneTree" id="ENSGT00520000057704"/>
<dbReference type="PANTHER" id="PTHR38580">
    <property type="entry name" value="COILED-COIL DOMAIN-CONTAINING PROTEIN 192"/>
    <property type="match status" value="1"/>
</dbReference>
<dbReference type="PANTHER" id="PTHR38580:SF1">
    <property type="entry name" value="COILED-COIL DOMAIN-CONTAINING PROTEIN 192"/>
    <property type="match status" value="1"/>
</dbReference>
<feature type="coiled-coil region" evidence="1">
    <location>
        <begin position="138"/>
        <end position="176"/>
    </location>
</feature>
<dbReference type="OrthoDB" id="6111632at2759"/>
<feature type="coiled-coil region" evidence="1">
    <location>
        <begin position="224"/>
        <end position="258"/>
    </location>
</feature>
<evidence type="ECO:0000313" key="2">
    <source>
        <dbReference type="Ensembl" id="ENSSVLP00005006321.1"/>
    </source>
</evidence>
<keyword evidence="3" id="KW-1185">Reference proteome</keyword>
<evidence type="ECO:0000256" key="1">
    <source>
        <dbReference type="SAM" id="Coils"/>
    </source>
</evidence>
<accession>A0A8D2CMR3</accession>
<protein>
    <submittedName>
        <fullName evidence="2">Coiled-coil domain containing 192</fullName>
    </submittedName>
</protein>
<feature type="coiled-coil region" evidence="1">
    <location>
        <begin position="65"/>
        <end position="99"/>
    </location>
</feature>
<dbReference type="InterPro" id="IPR038817">
    <property type="entry name" value="CCDC192"/>
</dbReference>
<dbReference type="AlphaFoldDB" id="A0A8D2CMR3"/>
<dbReference type="Proteomes" id="UP000694564">
    <property type="component" value="Chromosome 6"/>
</dbReference>
<reference evidence="2" key="2">
    <citation type="submission" date="2025-09" db="UniProtKB">
        <authorList>
            <consortium name="Ensembl"/>
        </authorList>
    </citation>
    <scope>IDENTIFICATION</scope>
</reference>
<name>A0A8D2CMR3_SCIVU</name>
<sequence>MGIVDVCPMDGGSRWTWLEMGECYSKTSVVPGSEVLETCSMISGSSLSDRQPKRLMKESLDTGQMAFTLAQLANLELCLKEAEEKTKSLSEQLAVSEETQSKLLKQVSWLEEKLKALDHIEANWEQYEKMVLLKNQCIENLQAELKASQEQFIAYKLKHKKKMKRLKTDLATAKQEAAFTVFELNEKIKMLCEGKPAPREDDSPEEFCGGLPPVEEIDRKVSLIMELSTQLSFQTEKITELEEELEEKEKMIQQLEDKWEPRFSQKDEDSTECLEETPIYFNNSIPPMVSDKDL</sequence>
<gene>
    <name evidence="2" type="primary">CCDC192</name>
</gene>